<feature type="domain" description="HTH araC/xylS-type" evidence="4">
    <location>
        <begin position="187"/>
        <end position="285"/>
    </location>
</feature>
<dbReference type="GO" id="GO:0043565">
    <property type="term" value="F:sequence-specific DNA binding"/>
    <property type="evidence" value="ECO:0007669"/>
    <property type="project" value="InterPro"/>
</dbReference>
<protein>
    <submittedName>
        <fullName evidence="5">Arabinose operon regulatory protein</fullName>
    </submittedName>
</protein>
<dbReference type="PROSITE" id="PS01124">
    <property type="entry name" value="HTH_ARAC_FAMILY_2"/>
    <property type="match status" value="1"/>
</dbReference>
<dbReference type="PANTHER" id="PTHR43280:SF32">
    <property type="entry name" value="TRANSCRIPTIONAL REGULATORY PROTEIN"/>
    <property type="match status" value="1"/>
</dbReference>
<dbReference type="AlphaFoldDB" id="A0A199XNZ7"/>
<evidence type="ECO:0000313" key="6">
    <source>
        <dbReference type="Proteomes" id="UP000093807"/>
    </source>
</evidence>
<dbReference type="InterPro" id="IPR014710">
    <property type="entry name" value="RmlC-like_jellyroll"/>
</dbReference>
<dbReference type="Proteomes" id="UP000093807">
    <property type="component" value="Unassembled WGS sequence"/>
</dbReference>
<dbReference type="Gene3D" id="1.10.10.60">
    <property type="entry name" value="Homeodomain-like"/>
    <property type="match status" value="1"/>
</dbReference>
<evidence type="ECO:0000313" key="5">
    <source>
        <dbReference type="EMBL" id="OAZ02986.1"/>
    </source>
</evidence>
<gene>
    <name evidence="5" type="primary">araC_2</name>
    <name evidence="5" type="ORF">FLB_26600</name>
</gene>
<dbReference type="Pfam" id="PF02311">
    <property type="entry name" value="AraC_binding"/>
    <property type="match status" value="1"/>
</dbReference>
<dbReference type="InterPro" id="IPR020449">
    <property type="entry name" value="Tscrpt_reg_AraC-type_HTH"/>
</dbReference>
<dbReference type="InterPro" id="IPR009057">
    <property type="entry name" value="Homeodomain-like_sf"/>
</dbReference>
<comment type="caution">
    <text evidence="5">The sequence shown here is derived from an EMBL/GenBank/DDBJ whole genome shotgun (WGS) entry which is preliminary data.</text>
</comment>
<organism evidence="5 6">
    <name type="scientific">Flavobacterium succinicans</name>
    <dbReference type="NCBI Taxonomy" id="29536"/>
    <lineage>
        <taxon>Bacteria</taxon>
        <taxon>Pseudomonadati</taxon>
        <taxon>Bacteroidota</taxon>
        <taxon>Flavobacteriia</taxon>
        <taxon>Flavobacteriales</taxon>
        <taxon>Flavobacteriaceae</taxon>
        <taxon>Flavobacterium</taxon>
    </lineage>
</organism>
<dbReference type="OrthoDB" id="1096411at2"/>
<dbReference type="SUPFAM" id="SSF51215">
    <property type="entry name" value="Regulatory protein AraC"/>
    <property type="match status" value="1"/>
</dbReference>
<dbReference type="InterPro" id="IPR003313">
    <property type="entry name" value="AraC-bd"/>
</dbReference>
<dbReference type="SMART" id="SM00342">
    <property type="entry name" value="HTH_ARAC"/>
    <property type="match status" value="1"/>
</dbReference>
<dbReference type="PRINTS" id="PR00032">
    <property type="entry name" value="HTHARAC"/>
</dbReference>
<evidence type="ECO:0000256" key="3">
    <source>
        <dbReference type="ARBA" id="ARBA00023163"/>
    </source>
</evidence>
<dbReference type="EMBL" id="JMTM01000070">
    <property type="protein sequence ID" value="OAZ02986.1"/>
    <property type="molecule type" value="Genomic_DNA"/>
</dbReference>
<evidence type="ECO:0000256" key="2">
    <source>
        <dbReference type="ARBA" id="ARBA00023125"/>
    </source>
</evidence>
<name>A0A199XNZ7_9FLAO</name>
<proteinExistence type="predicted"/>
<reference evidence="5 6" key="1">
    <citation type="submission" date="2016-06" db="EMBL/GenBank/DDBJ databases">
        <title>Draft genome sequence of Flavobacterium succinicans strain DD5b.</title>
        <authorList>
            <person name="Poehlein A."/>
            <person name="Daniel R."/>
            <person name="Simeonova D.D."/>
        </authorList>
    </citation>
    <scope>NUCLEOTIDE SEQUENCE [LARGE SCALE GENOMIC DNA]</scope>
    <source>
        <strain evidence="5 6">DD5b</strain>
    </source>
</reference>
<dbReference type="Pfam" id="PF12833">
    <property type="entry name" value="HTH_18"/>
    <property type="match status" value="1"/>
</dbReference>
<dbReference type="InterPro" id="IPR018060">
    <property type="entry name" value="HTH_AraC"/>
</dbReference>
<dbReference type="Gene3D" id="2.60.120.10">
    <property type="entry name" value="Jelly Rolls"/>
    <property type="match status" value="1"/>
</dbReference>
<keyword evidence="3" id="KW-0804">Transcription</keyword>
<accession>A0A199XNZ7</accession>
<dbReference type="PANTHER" id="PTHR43280">
    <property type="entry name" value="ARAC-FAMILY TRANSCRIPTIONAL REGULATOR"/>
    <property type="match status" value="1"/>
</dbReference>
<evidence type="ECO:0000259" key="4">
    <source>
        <dbReference type="PROSITE" id="PS01124"/>
    </source>
</evidence>
<sequence>MVKYPIYPIRKFLSSQIDKDLYVNTFKDHLKKHRFVEEPHRHNSYVLVFFTQGSGTHEIDFSTFTIQKGSVFFLKPGQIHHWSLSEDIDGFVIFYSEEMFNLYFRQKQIKDYAFYTSLNSRPEILFDANESKKLIPYFEAIVEEVKDDKEWRQDVILNLLDIIHIQIARKYNAIHIVETHLYNRKIKDLEALIERHFRTQKAPSFYASELHISLKHLNRICQEILQMTTTSVIVQRVILEAKRMLTDKRLTVNEIAVALGYDDYSYFSRLFKKQVGKSPTDFRLSRI</sequence>
<evidence type="ECO:0000256" key="1">
    <source>
        <dbReference type="ARBA" id="ARBA00023015"/>
    </source>
</evidence>
<dbReference type="RefSeq" id="WP_064716407.1">
    <property type="nucleotide sequence ID" value="NZ_JMTM01000070.1"/>
</dbReference>
<dbReference type="GO" id="GO:0003700">
    <property type="term" value="F:DNA-binding transcription factor activity"/>
    <property type="evidence" value="ECO:0007669"/>
    <property type="project" value="InterPro"/>
</dbReference>
<dbReference type="InterPro" id="IPR037923">
    <property type="entry name" value="HTH-like"/>
</dbReference>
<keyword evidence="1" id="KW-0805">Transcription regulation</keyword>
<dbReference type="SUPFAM" id="SSF46689">
    <property type="entry name" value="Homeodomain-like"/>
    <property type="match status" value="1"/>
</dbReference>
<dbReference type="PATRIC" id="fig|29536.5.peg.2756"/>
<keyword evidence="6" id="KW-1185">Reference proteome</keyword>
<keyword evidence="2" id="KW-0238">DNA-binding</keyword>